<dbReference type="AlphaFoldDB" id="A0AAV1CUB2"/>
<dbReference type="PROSITE" id="PS50089">
    <property type="entry name" value="ZF_RING_2"/>
    <property type="match status" value="1"/>
</dbReference>
<dbReference type="SUPFAM" id="SSF57850">
    <property type="entry name" value="RING/U-box"/>
    <property type="match status" value="1"/>
</dbReference>
<dbReference type="GO" id="GO:0008270">
    <property type="term" value="F:zinc ion binding"/>
    <property type="evidence" value="ECO:0007669"/>
    <property type="project" value="UniProtKB-KW"/>
</dbReference>
<name>A0AAV1CUB2_OLDCO</name>
<proteinExistence type="predicted"/>
<evidence type="ECO:0000313" key="4">
    <source>
        <dbReference type="Proteomes" id="UP001161247"/>
    </source>
</evidence>
<sequence>MKMMIRNLNVNVEVFKWDPMFLKPEEEELSVSSSGLLMINVNYYQTPNNELCGEETLIHLLHKCHHQHLDNLHTTKQYLVRYALEDLHGLRSCHNLDMLTTVVAEDLCTKFRFSPEIVSCQDPDKPIICLDLHLLVENVGEVSSDNGSCNDDIMIRERICDHFRKLVSHRRTFTKNKLLDKLRLLPGIKKECKAMFNYVFSKDSDSPEDCAICSEKLCEGTSCWVAQMDCCSHKFHRGCICEWLLISTGSCPLCRSSCVTLV</sequence>
<evidence type="ECO:0000256" key="1">
    <source>
        <dbReference type="PROSITE-ProRule" id="PRU00175"/>
    </source>
</evidence>
<evidence type="ECO:0000313" key="3">
    <source>
        <dbReference type="EMBL" id="CAI9098733.1"/>
    </source>
</evidence>
<dbReference type="Pfam" id="PF13639">
    <property type="entry name" value="zf-RING_2"/>
    <property type="match status" value="1"/>
</dbReference>
<protein>
    <submittedName>
        <fullName evidence="3">OLC1v1035427C1</fullName>
    </submittedName>
</protein>
<keyword evidence="1" id="KW-0862">Zinc</keyword>
<keyword evidence="1" id="KW-0863">Zinc-finger</keyword>
<feature type="domain" description="RING-type" evidence="2">
    <location>
        <begin position="210"/>
        <end position="255"/>
    </location>
</feature>
<organism evidence="3 4">
    <name type="scientific">Oldenlandia corymbosa var. corymbosa</name>
    <dbReference type="NCBI Taxonomy" id="529605"/>
    <lineage>
        <taxon>Eukaryota</taxon>
        <taxon>Viridiplantae</taxon>
        <taxon>Streptophyta</taxon>
        <taxon>Embryophyta</taxon>
        <taxon>Tracheophyta</taxon>
        <taxon>Spermatophyta</taxon>
        <taxon>Magnoliopsida</taxon>
        <taxon>eudicotyledons</taxon>
        <taxon>Gunneridae</taxon>
        <taxon>Pentapetalae</taxon>
        <taxon>asterids</taxon>
        <taxon>lamiids</taxon>
        <taxon>Gentianales</taxon>
        <taxon>Rubiaceae</taxon>
        <taxon>Rubioideae</taxon>
        <taxon>Spermacoceae</taxon>
        <taxon>Hedyotis-Oldenlandia complex</taxon>
        <taxon>Oldenlandia</taxon>
    </lineage>
</organism>
<dbReference type="Gene3D" id="3.30.40.10">
    <property type="entry name" value="Zinc/RING finger domain, C3HC4 (zinc finger)"/>
    <property type="match status" value="1"/>
</dbReference>
<dbReference type="InterPro" id="IPR001841">
    <property type="entry name" value="Znf_RING"/>
</dbReference>
<keyword evidence="4" id="KW-1185">Reference proteome</keyword>
<accession>A0AAV1CUB2</accession>
<dbReference type="EMBL" id="OX459120">
    <property type="protein sequence ID" value="CAI9098733.1"/>
    <property type="molecule type" value="Genomic_DNA"/>
</dbReference>
<evidence type="ECO:0000259" key="2">
    <source>
        <dbReference type="PROSITE" id="PS50089"/>
    </source>
</evidence>
<dbReference type="CDD" id="cd16448">
    <property type="entry name" value="RING-H2"/>
    <property type="match status" value="1"/>
</dbReference>
<gene>
    <name evidence="3" type="ORF">OLC1_LOCUS8882</name>
</gene>
<keyword evidence="1" id="KW-0479">Metal-binding</keyword>
<dbReference type="Proteomes" id="UP001161247">
    <property type="component" value="Chromosome 3"/>
</dbReference>
<reference evidence="3" key="1">
    <citation type="submission" date="2023-03" db="EMBL/GenBank/DDBJ databases">
        <authorList>
            <person name="Julca I."/>
        </authorList>
    </citation>
    <scope>NUCLEOTIDE SEQUENCE</scope>
</reference>
<dbReference type="InterPro" id="IPR013083">
    <property type="entry name" value="Znf_RING/FYVE/PHD"/>
</dbReference>